<dbReference type="Gene3D" id="3.40.50.280">
    <property type="entry name" value="Cobalamin-binding domain"/>
    <property type="match status" value="1"/>
</dbReference>
<protein>
    <submittedName>
        <fullName evidence="2">Cobalamin-binding protein</fullName>
    </submittedName>
</protein>
<reference evidence="2 3" key="1">
    <citation type="journal article" date="2015" name="Antonie Van Leeuwenhoek">
        <title>Prauserella endophytica sp. nov., an endophytic actinobacterium isolated from Tamarix taklamakanensis.</title>
        <authorList>
            <person name="Liu J.M."/>
            <person name="Habden X."/>
            <person name="Guo L."/>
            <person name="Tuo L."/>
            <person name="Jiang Z.K."/>
            <person name="Liu S.W."/>
            <person name="Liu X.F."/>
            <person name="Chen L."/>
            <person name="Li R.F."/>
            <person name="Zhang Y.Q."/>
            <person name="Sun C.H."/>
        </authorList>
    </citation>
    <scope>NUCLEOTIDE SEQUENCE [LARGE SCALE GENOMIC DNA]</scope>
    <source>
        <strain evidence="2 3">CGMCC 4.7182</strain>
    </source>
</reference>
<dbReference type="Pfam" id="PF02607">
    <property type="entry name" value="B12-binding_2"/>
    <property type="match status" value="1"/>
</dbReference>
<comment type="caution">
    <text evidence="2">The sequence shown here is derived from an EMBL/GenBank/DDBJ whole genome shotgun (WGS) entry which is preliminary data.</text>
</comment>
<dbReference type="Pfam" id="PF02310">
    <property type="entry name" value="B12-binding"/>
    <property type="match status" value="1"/>
</dbReference>
<dbReference type="EMBL" id="SWMS01000010">
    <property type="protein sequence ID" value="TKG69729.1"/>
    <property type="molecule type" value="Genomic_DNA"/>
</dbReference>
<dbReference type="InterPro" id="IPR006158">
    <property type="entry name" value="Cobalamin-bd"/>
</dbReference>
<dbReference type="InterPro" id="IPR003759">
    <property type="entry name" value="Cbl-bd_cap"/>
</dbReference>
<dbReference type="Proteomes" id="UP000309992">
    <property type="component" value="Unassembled WGS sequence"/>
</dbReference>
<keyword evidence="3" id="KW-1185">Reference proteome</keyword>
<dbReference type="RefSeq" id="WP_137095818.1">
    <property type="nucleotide sequence ID" value="NZ_SWMS01000010.1"/>
</dbReference>
<feature type="domain" description="B12-binding" evidence="1">
    <location>
        <begin position="94"/>
        <end position="223"/>
    </location>
</feature>
<organism evidence="2 3">
    <name type="scientific">Prauserella endophytica</name>
    <dbReference type="NCBI Taxonomy" id="1592324"/>
    <lineage>
        <taxon>Bacteria</taxon>
        <taxon>Bacillati</taxon>
        <taxon>Actinomycetota</taxon>
        <taxon>Actinomycetes</taxon>
        <taxon>Pseudonocardiales</taxon>
        <taxon>Pseudonocardiaceae</taxon>
        <taxon>Prauserella</taxon>
        <taxon>Prauserella coralliicola group</taxon>
    </lineage>
</organism>
<dbReference type="Gene3D" id="1.10.1240.10">
    <property type="entry name" value="Methionine synthase domain"/>
    <property type="match status" value="1"/>
</dbReference>
<evidence type="ECO:0000313" key="3">
    <source>
        <dbReference type="Proteomes" id="UP000309992"/>
    </source>
</evidence>
<gene>
    <name evidence="2" type="ORF">FCN18_19820</name>
</gene>
<proteinExistence type="predicted"/>
<dbReference type="SUPFAM" id="SSF52242">
    <property type="entry name" value="Cobalamin (vitamin B12)-binding domain"/>
    <property type="match status" value="1"/>
</dbReference>
<name>A0ABY2S504_9PSEU</name>
<accession>A0ABY2S504</accession>
<dbReference type="InterPro" id="IPR036724">
    <property type="entry name" value="Cobalamin-bd_sf"/>
</dbReference>
<dbReference type="InterPro" id="IPR036594">
    <property type="entry name" value="Meth_synthase_dom"/>
</dbReference>
<evidence type="ECO:0000259" key="1">
    <source>
        <dbReference type="PROSITE" id="PS51332"/>
    </source>
</evidence>
<evidence type="ECO:0000313" key="2">
    <source>
        <dbReference type="EMBL" id="TKG69729.1"/>
    </source>
</evidence>
<sequence>MSTTTEAGLALPRFERALTAGDAGQGVGIVDELLDRGVEPTVLLLDVISEAQRRIGQRWQRGEWSVAQEHIATGVSVAATEAIARWVRRLPVTRGRIVVGCAEREWHSLPALVIATGLRERGWNVAYLGACTPAGRLSAYLHDSGPEAVAVSCSTAWALPGTRQFVEACASAGIPVIAGGTALGPDGTRARALGATAWAPGLREAVDAVKTLPSVVEPATPLAAEPLAEQQGLELNHHTLVETLRRRWRPQDAFAEGTPEHSGIAVAVGDCADQSLSAVQGALLTGDGRLLGDTAAWARALLSARRVPEPRVTALATELGLLLRDYPRAAALLRSHWPGAA</sequence>
<dbReference type="PROSITE" id="PS51332">
    <property type="entry name" value="B12_BINDING"/>
    <property type="match status" value="1"/>
</dbReference>